<dbReference type="AlphaFoldDB" id="A0AAE0IVC8"/>
<gene>
    <name evidence="1" type="ORF">B0H66DRAFT_578785</name>
    <name evidence="2" type="ORF">B0H66DRAFT_598722</name>
</gene>
<comment type="caution">
    <text evidence="2">The sequence shown here is derived from an EMBL/GenBank/DDBJ whole genome shotgun (WGS) entry which is preliminary data.</text>
</comment>
<sequence>MKEPAIIAAVVAVFVRQSLGNLDVISLYARGDTWIQEAAATLVVGDVPSPVAGDVALWSAIMTNKKDFLQGVTQNSQVSYYCTNLGRNWCTFAYNLKGLQNAENGTPVIAAPGTKIKTHYKLNNQTNLWDQKVYLNDKLMSQISTSKGHHGTIFYVSIECASGSCSPAPAHSWEDISITLNKPDQSFYHSGDWEFKATGGKMSTADGGKSWNFTTLYVPETRPH</sequence>
<evidence type="ECO:0000313" key="1">
    <source>
        <dbReference type="EMBL" id="KAK3311772.1"/>
    </source>
</evidence>
<evidence type="ECO:0000313" key="3">
    <source>
        <dbReference type="Proteomes" id="UP001283341"/>
    </source>
</evidence>
<name>A0AAE0IVC8_9PEZI</name>
<organism evidence="2 3">
    <name type="scientific">Apodospora peruviana</name>
    <dbReference type="NCBI Taxonomy" id="516989"/>
    <lineage>
        <taxon>Eukaryota</taxon>
        <taxon>Fungi</taxon>
        <taxon>Dikarya</taxon>
        <taxon>Ascomycota</taxon>
        <taxon>Pezizomycotina</taxon>
        <taxon>Sordariomycetes</taxon>
        <taxon>Sordariomycetidae</taxon>
        <taxon>Sordariales</taxon>
        <taxon>Lasiosphaeriaceae</taxon>
        <taxon>Apodospora</taxon>
    </lineage>
</organism>
<reference evidence="2" key="1">
    <citation type="journal article" date="2023" name="Mol. Phylogenet. Evol.">
        <title>Genome-scale phylogeny and comparative genomics of the fungal order Sordariales.</title>
        <authorList>
            <person name="Hensen N."/>
            <person name="Bonometti L."/>
            <person name="Westerberg I."/>
            <person name="Brannstrom I.O."/>
            <person name="Guillou S."/>
            <person name="Cros-Aarteil S."/>
            <person name="Calhoun S."/>
            <person name="Haridas S."/>
            <person name="Kuo A."/>
            <person name="Mondo S."/>
            <person name="Pangilinan J."/>
            <person name="Riley R."/>
            <person name="LaButti K."/>
            <person name="Andreopoulos B."/>
            <person name="Lipzen A."/>
            <person name="Chen C."/>
            <person name="Yan M."/>
            <person name="Daum C."/>
            <person name="Ng V."/>
            <person name="Clum A."/>
            <person name="Steindorff A."/>
            <person name="Ohm R.A."/>
            <person name="Martin F."/>
            <person name="Silar P."/>
            <person name="Natvig D.O."/>
            <person name="Lalanne C."/>
            <person name="Gautier V."/>
            <person name="Ament-Velasquez S.L."/>
            <person name="Kruys A."/>
            <person name="Hutchinson M.I."/>
            <person name="Powell A.J."/>
            <person name="Barry K."/>
            <person name="Miller A.N."/>
            <person name="Grigoriev I.V."/>
            <person name="Debuchy R."/>
            <person name="Gladieux P."/>
            <person name="Hiltunen Thoren M."/>
            <person name="Johannesson H."/>
        </authorList>
    </citation>
    <scope>NUCLEOTIDE SEQUENCE</scope>
    <source>
        <strain evidence="2">CBS 118394</strain>
    </source>
</reference>
<dbReference type="Proteomes" id="UP001283341">
    <property type="component" value="Unassembled WGS sequence"/>
</dbReference>
<evidence type="ECO:0000313" key="2">
    <source>
        <dbReference type="EMBL" id="KAK3331236.1"/>
    </source>
</evidence>
<protein>
    <submittedName>
        <fullName evidence="2">Uncharacterized protein</fullName>
    </submittedName>
</protein>
<proteinExistence type="predicted"/>
<dbReference type="EMBL" id="JAUEDM010000026">
    <property type="protein sequence ID" value="KAK3311772.1"/>
    <property type="molecule type" value="Genomic_DNA"/>
</dbReference>
<keyword evidence="3" id="KW-1185">Reference proteome</keyword>
<dbReference type="EMBL" id="JAUEDM010000001">
    <property type="protein sequence ID" value="KAK3331236.1"/>
    <property type="molecule type" value="Genomic_DNA"/>
</dbReference>
<accession>A0AAE0IVC8</accession>
<reference evidence="2" key="2">
    <citation type="submission" date="2023-06" db="EMBL/GenBank/DDBJ databases">
        <authorList>
            <consortium name="Lawrence Berkeley National Laboratory"/>
            <person name="Haridas S."/>
            <person name="Hensen N."/>
            <person name="Bonometti L."/>
            <person name="Westerberg I."/>
            <person name="Brannstrom I.O."/>
            <person name="Guillou S."/>
            <person name="Cros-Aarteil S."/>
            <person name="Calhoun S."/>
            <person name="Kuo A."/>
            <person name="Mondo S."/>
            <person name="Pangilinan J."/>
            <person name="Riley R."/>
            <person name="Labutti K."/>
            <person name="Andreopoulos B."/>
            <person name="Lipzen A."/>
            <person name="Chen C."/>
            <person name="Yanf M."/>
            <person name="Daum C."/>
            <person name="Ng V."/>
            <person name="Clum A."/>
            <person name="Steindorff A."/>
            <person name="Ohm R."/>
            <person name="Martin F."/>
            <person name="Silar P."/>
            <person name="Natvig D."/>
            <person name="Lalanne C."/>
            <person name="Gautier V."/>
            <person name="Ament-Velasquez S.L."/>
            <person name="Kruys A."/>
            <person name="Hutchinson M.I."/>
            <person name="Powell A.J."/>
            <person name="Barry K."/>
            <person name="Miller A.N."/>
            <person name="Grigoriev I.V."/>
            <person name="Debuchy R."/>
            <person name="Gladieux P."/>
            <person name="Thoren M.H."/>
            <person name="Johannesson H."/>
        </authorList>
    </citation>
    <scope>NUCLEOTIDE SEQUENCE</scope>
    <source>
        <strain evidence="2">CBS 118394</strain>
    </source>
</reference>